<dbReference type="Proteomes" id="UP000681720">
    <property type="component" value="Unassembled WGS sequence"/>
</dbReference>
<dbReference type="AlphaFoldDB" id="A0A8S3AS23"/>
<gene>
    <name evidence="2" type="ORF">BYL167_LOCUS46401</name>
    <name evidence="1" type="ORF">GIL414_LOCUS18881</name>
</gene>
<protein>
    <submittedName>
        <fullName evidence="2">Uncharacterized protein</fullName>
    </submittedName>
</protein>
<dbReference type="EMBL" id="CAJOBH010131242">
    <property type="protein sequence ID" value="CAF4758398.1"/>
    <property type="molecule type" value="Genomic_DNA"/>
</dbReference>
<dbReference type="EMBL" id="CAJOBJ010009441">
    <property type="protein sequence ID" value="CAF4138387.1"/>
    <property type="molecule type" value="Genomic_DNA"/>
</dbReference>
<dbReference type="Proteomes" id="UP000681967">
    <property type="component" value="Unassembled WGS sequence"/>
</dbReference>
<accession>A0A8S3AS23</accession>
<organism evidence="2 3">
    <name type="scientific">Rotaria magnacalcarata</name>
    <dbReference type="NCBI Taxonomy" id="392030"/>
    <lineage>
        <taxon>Eukaryota</taxon>
        <taxon>Metazoa</taxon>
        <taxon>Spiralia</taxon>
        <taxon>Gnathifera</taxon>
        <taxon>Rotifera</taxon>
        <taxon>Eurotatoria</taxon>
        <taxon>Bdelloidea</taxon>
        <taxon>Philodinida</taxon>
        <taxon>Philodinidae</taxon>
        <taxon>Rotaria</taxon>
    </lineage>
</organism>
<proteinExistence type="predicted"/>
<comment type="caution">
    <text evidence="2">The sequence shown here is derived from an EMBL/GenBank/DDBJ whole genome shotgun (WGS) entry which is preliminary data.</text>
</comment>
<name>A0A8S3AS23_9BILA</name>
<evidence type="ECO:0000313" key="2">
    <source>
        <dbReference type="EMBL" id="CAF4758398.1"/>
    </source>
</evidence>
<sequence length="141" mass="16545">DSSSDITTVDLTPSIPDTQTSTYPIIPKSRLELKQKLVDTVLNMHCDDFKEYIAGDMKSKTFATCNLRKDIVWHVKVSTSNYNRHLQRRNKAEYVLWSQNASFKENKMIINSNKFRSKIIYLHLHLRIHQNMDHLILVKLN</sequence>
<reference evidence="2" key="1">
    <citation type="submission" date="2021-02" db="EMBL/GenBank/DDBJ databases">
        <authorList>
            <person name="Nowell W R."/>
        </authorList>
    </citation>
    <scope>NUCLEOTIDE SEQUENCE</scope>
</reference>
<feature type="non-terminal residue" evidence="2">
    <location>
        <position position="1"/>
    </location>
</feature>
<evidence type="ECO:0000313" key="3">
    <source>
        <dbReference type="Proteomes" id="UP000681967"/>
    </source>
</evidence>
<evidence type="ECO:0000313" key="1">
    <source>
        <dbReference type="EMBL" id="CAF4138387.1"/>
    </source>
</evidence>